<dbReference type="InterPro" id="IPR009050">
    <property type="entry name" value="Globin-like_sf"/>
</dbReference>
<keyword evidence="2" id="KW-0349">Heme</keyword>
<accession>C5LT58</accession>
<dbReference type="Pfam" id="PF01152">
    <property type="entry name" value="Bac_globin"/>
    <property type="match status" value="2"/>
</dbReference>
<reference evidence="5 6" key="1">
    <citation type="submission" date="2008-07" db="EMBL/GenBank/DDBJ databases">
        <authorList>
            <person name="El-Sayed N."/>
            <person name="Caler E."/>
            <person name="Inman J."/>
            <person name="Amedeo P."/>
            <person name="Hass B."/>
            <person name="Wortman J."/>
        </authorList>
    </citation>
    <scope>NUCLEOTIDE SEQUENCE [LARGE SCALE GENOMIC DNA]</scope>
    <source>
        <strain evidence="6">ATCC 50983 / TXsc</strain>
    </source>
</reference>
<dbReference type="AlphaFoldDB" id="C5LT58"/>
<dbReference type="OrthoDB" id="2155372at2759"/>
<dbReference type="GO" id="GO:0020037">
    <property type="term" value="F:heme binding"/>
    <property type="evidence" value="ECO:0007669"/>
    <property type="project" value="InterPro"/>
</dbReference>
<dbReference type="CDD" id="cd00454">
    <property type="entry name" value="TrHb1_N"/>
    <property type="match status" value="2"/>
</dbReference>
<keyword evidence="3" id="KW-0479">Metal-binding</keyword>
<evidence type="ECO:0000256" key="2">
    <source>
        <dbReference type="ARBA" id="ARBA00022617"/>
    </source>
</evidence>
<organism evidence="6">
    <name type="scientific">Perkinsus marinus (strain ATCC 50983 / TXsc)</name>
    <dbReference type="NCBI Taxonomy" id="423536"/>
    <lineage>
        <taxon>Eukaryota</taxon>
        <taxon>Sar</taxon>
        <taxon>Alveolata</taxon>
        <taxon>Perkinsozoa</taxon>
        <taxon>Perkinsea</taxon>
        <taxon>Perkinsida</taxon>
        <taxon>Perkinsidae</taxon>
        <taxon>Perkinsus</taxon>
    </lineage>
</organism>
<evidence type="ECO:0000256" key="1">
    <source>
        <dbReference type="ARBA" id="ARBA00022448"/>
    </source>
</evidence>
<protein>
    <submittedName>
        <fullName evidence="5">Uncharacterized protein</fullName>
    </submittedName>
</protein>
<evidence type="ECO:0000256" key="4">
    <source>
        <dbReference type="ARBA" id="ARBA00023004"/>
    </source>
</evidence>
<keyword evidence="1" id="KW-0813">Transport</keyword>
<dbReference type="InParanoid" id="C5LT58"/>
<keyword evidence="4" id="KW-0408">Iron</keyword>
<dbReference type="GeneID" id="9049721"/>
<dbReference type="RefSeq" id="XP_002767308.1">
    <property type="nucleotide sequence ID" value="XM_002767262.1"/>
</dbReference>
<dbReference type="Proteomes" id="UP000007800">
    <property type="component" value="Unassembled WGS sequence"/>
</dbReference>
<evidence type="ECO:0000313" key="6">
    <source>
        <dbReference type="Proteomes" id="UP000007800"/>
    </source>
</evidence>
<name>C5LT58_PERM5</name>
<dbReference type="EMBL" id="GG685288">
    <property type="protein sequence ID" value="EER00026.1"/>
    <property type="molecule type" value="Genomic_DNA"/>
</dbReference>
<keyword evidence="6" id="KW-1185">Reference proteome</keyword>
<dbReference type="SUPFAM" id="SSF46458">
    <property type="entry name" value="Globin-like"/>
    <property type="match status" value="2"/>
</dbReference>
<dbReference type="GO" id="GO:0019825">
    <property type="term" value="F:oxygen binding"/>
    <property type="evidence" value="ECO:0007669"/>
    <property type="project" value="InterPro"/>
</dbReference>
<evidence type="ECO:0000313" key="5">
    <source>
        <dbReference type="EMBL" id="EER00026.1"/>
    </source>
</evidence>
<dbReference type="InterPro" id="IPR012292">
    <property type="entry name" value="Globin/Proto"/>
</dbReference>
<sequence>MAVRGVDVDELVNTVGKTRDEIQNVKTSITAVAGKLAHIKQLVAATSPGQNNGGMVDIQVATVKGMVARAKDDIQKFKSSVKQAAEERAQSGALNVNVFRRRMANDDKSRSLYERIGGDLAIETAVDLMYSKAVTDSRTRAYLEKSPKKMARIKKKMVQFLSGFLGGPQTYDVTALKSVHYEMNITDYHFDAILELFDGSFVALNMHPTAKEDALIALGKVRRDITAGCTVRMERARARVKGGGADFMYGQLKGKEGISEFMDRLYETIQIDNRLKTFFKDKSIEKVKAGQTAYFTELFGGAEAYNGDEFLKSTSTDGISGRDMVSIHKDLGIDDFIFDCFLMDCEKTLSGLGYDDSIVDEVCDWVLFMLEPLRASVLNRARGIDAEQKVVKGKTVLDRLGGEINLEAVVETMYRPLVHACT</sequence>
<gene>
    <name evidence="5" type="ORF">Pmar_PMAR024502</name>
</gene>
<dbReference type="InterPro" id="IPR001486">
    <property type="entry name" value="Hemoglobin_trunc"/>
</dbReference>
<dbReference type="GO" id="GO:0046872">
    <property type="term" value="F:metal ion binding"/>
    <property type="evidence" value="ECO:0007669"/>
    <property type="project" value="UniProtKB-KW"/>
</dbReference>
<evidence type="ECO:0000256" key="3">
    <source>
        <dbReference type="ARBA" id="ARBA00022723"/>
    </source>
</evidence>
<dbReference type="Gene3D" id="1.10.490.10">
    <property type="entry name" value="Globins"/>
    <property type="match status" value="2"/>
</dbReference>
<dbReference type="OMA" id="NKMANDD"/>
<proteinExistence type="predicted"/>